<dbReference type="GO" id="GO:0004423">
    <property type="term" value="F:iduronate-2-sulfatase activity"/>
    <property type="evidence" value="ECO:0007669"/>
    <property type="project" value="InterPro"/>
</dbReference>
<reference evidence="10 11" key="1">
    <citation type="submission" date="2019-04" db="EMBL/GenBank/DDBJ databases">
        <authorList>
            <person name="Van Vliet M D."/>
        </authorList>
    </citation>
    <scope>NUCLEOTIDE SEQUENCE [LARGE SCALE GENOMIC DNA]</scope>
    <source>
        <strain evidence="10 11">F1</strain>
    </source>
</reference>
<evidence type="ECO:0000256" key="7">
    <source>
        <dbReference type="SAM" id="MobiDB-lite"/>
    </source>
</evidence>
<feature type="compositionally biased region" description="Basic and acidic residues" evidence="7">
    <location>
        <begin position="705"/>
        <end position="716"/>
    </location>
</feature>
<dbReference type="Gene3D" id="3.40.720.10">
    <property type="entry name" value="Alkaline Phosphatase, subunit A"/>
    <property type="match status" value="1"/>
</dbReference>
<protein>
    <submittedName>
        <fullName evidence="10">Choline-sulfatase</fullName>
    </submittedName>
</protein>
<feature type="region of interest" description="Disordered" evidence="7">
    <location>
        <begin position="695"/>
        <end position="716"/>
    </location>
</feature>
<dbReference type="InterPro" id="IPR018247">
    <property type="entry name" value="EF_Hand_1_Ca_BS"/>
</dbReference>
<evidence type="ECO:0000256" key="6">
    <source>
        <dbReference type="ARBA" id="ARBA00022837"/>
    </source>
</evidence>
<dbReference type="InterPro" id="IPR035874">
    <property type="entry name" value="IDS"/>
</dbReference>
<evidence type="ECO:0000256" key="3">
    <source>
        <dbReference type="ARBA" id="ARBA00022723"/>
    </source>
</evidence>
<evidence type="ECO:0000256" key="5">
    <source>
        <dbReference type="ARBA" id="ARBA00022801"/>
    </source>
</evidence>
<evidence type="ECO:0000313" key="11">
    <source>
        <dbReference type="Proteomes" id="UP000366872"/>
    </source>
</evidence>
<keyword evidence="11" id="KW-1185">Reference proteome</keyword>
<feature type="signal peptide" evidence="8">
    <location>
        <begin position="1"/>
        <end position="28"/>
    </location>
</feature>
<evidence type="ECO:0000259" key="9">
    <source>
        <dbReference type="Pfam" id="PF00884"/>
    </source>
</evidence>
<name>A0A6C2U0Y0_PONDE</name>
<dbReference type="CDD" id="cd16030">
    <property type="entry name" value="iduronate-2-sulfatase"/>
    <property type="match status" value="1"/>
</dbReference>
<dbReference type="EMBL" id="CAAHFG010000001">
    <property type="protein sequence ID" value="VGO13620.1"/>
    <property type="molecule type" value="Genomic_DNA"/>
</dbReference>
<keyword evidence="5" id="KW-0378">Hydrolase</keyword>
<dbReference type="InterPro" id="IPR017850">
    <property type="entry name" value="Alkaline_phosphatase_core_sf"/>
</dbReference>
<dbReference type="GO" id="GO:0046872">
    <property type="term" value="F:metal ion binding"/>
    <property type="evidence" value="ECO:0007669"/>
    <property type="project" value="UniProtKB-KW"/>
</dbReference>
<evidence type="ECO:0000313" key="10">
    <source>
        <dbReference type="EMBL" id="VGO13620.1"/>
    </source>
</evidence>
<dbReference type="SUPFAM" id="SSF53649">
    <property type="entry name" value="Alkaline phosphatase-like"/>
    <property type="match status" value="1"/>
</dbReference>
<keyword evidence="4 8" id="KW-0732">Signal</keyword>
<dbReference type="AlphaFoldDB" id="A0A6C2U0Y0"/>
<dbReference type="PANTHER" id="PTHR45953">
    <property type="entry name" value="IDURONATE 2-SULFATASE"/>
    <property type="match status" value="1"/>
</dbReference>
<evidence type="ECO:0000256" key="2">
    <source>
        <dbReference type="ARBA" id="ARBA00008779"/>
    </source>
</evidence>
<comment type="cofactor">
    <cofactor evidence="1">
        <name>Ca(2+)</name>
        <dbReference type="ChEBI" id="CHEBI:29108"/>
    </cofactor>
</comment>
<sequence>MKKLCCPYFRRRVILRVLYLILATGCFSAGGASRSPSVLFINVDDWNDWNEVLQGHPQVISPHIKRLAEQGVTFSNAICASPSCGPSRPSVFTGIAPARSGNVSNDNRGGWRFYAGPDAVTIPKLFSQNGWKSIGIAKNFHKGDEPEFDTYIPPFKTPKKLKKVGIKLNASAIWDIADMPASEMGDYKAASAGIQTIQSNTDPLFLSLGIFRPHVPWIVPQEYFDQYPLETLQLSERRVDDLDDLPERFKLLAGFEAKFGKGYHDMLVEKGYDKQFVRAYLASVTFADEQVGRVLDAWYASPYAETGYVVLWSDHGYMLGEKNAWSKIKPWYDSSRSNLIIAGPGLPKGAMCGKSVSLLDIYPTLIELLGLPKPPQTLDGNSLVPLLKNPNAEWDRPALMTSQMDGIFFESVLDNDFRMTRLITGETELYKLSSDPHEFTNLADNPEYALVIEKLEKHLSFSYPEIPADGWVEAESIPAQTSADYNLRGNFHYPLSDASASGGRMVCADLRAGEGSYIDFVLDVQMPGTYRLGATVAAGGSCTVQVDDVKNDAAQSDTGYPMTTVGTLEPSSTLKDVSLGVVRFEEPGLKIIRFVSAVPKQKQTFDRIRLLKDDAAQVTGAKPSVTKSAPAVENPAPPKRTPKAEKSGGKSAKNTWSSPDAWSRDKPGLEWLFPFIDQNRDDQIDPAEYEALQNYKKKHGGSWKDQARKDLEAAGQ</sequence>
<feature type="region of interest" description="Disordered" evidence="7">
    <location>
        <begin position="619"/>
        <end position="663"/>
    </location>
</feature>
<keyword evidence="3" id="KW-0479">Metal-binding</keyword>
<dbReference type="Proteomes" id="UP000366872">
    <property type="component" value="Unassembled WGS sequence"/>
</dbReference>
<evidence type="ECO:0000256" key="4">
    <source>
        <dbReference type="ARBA" id="ARBA00022729"/>
    </source>
</evidence>
<feature type="domain" description="Sulfatase N-terminal" evidence="9">
    <location>
        <begin position="36"/>
        <end position="370"/>
    </location>
</feature>
<dbReference type="PROSITE" id="PS00018">
    <property type="entry name" value="EF_HAND_1"/>
    <property type="match status" value="1"/>
</dbReference>
<proteinExistence type="inferred from homology"/>
<comment type="similarity">
    <text evidence="2">Belongs to the sulfatase family.</text>
</comment>
<accession>A0A6C2U0Y0</accession>
<organism evidence="10 11">
    <name type="scientific">Pontiella desulfatans</name>
    <dbReference type="NCBI Taxonomy" id="2750659"/>
    <lineage>
        <taxon>Bacteria</taxon>
        <taxon>Pseudomonadati</taxon>
        <taxon>Kiritimatiellota</taxon>
        <taxon>Kiritimatiellia</taxon>
        <taxon>Kiritimatiellales</taxon>
        <taxon>Pontiellaceae</taxon>
        <taxon>Pontiella</taxon>
    </lineage>
</organism>
<dbReference type="InterPro" id="IPR000917">
    <property type="entry name" value="Sulfatase_N"/>
</dbReference>
<dbReference type="GO" id="GO:0005737">
    <property type="term" value="C:cytoplasm"/>
    <property type="evidence" value="ECO:0007669"/>
    <property type="project" value="TreeGrafter"/>
</dbReference>
<dbReference type="PROSITE" id="PS00523">
    <property type="entry name" value="SULFATASE_1"/>
    <property type="match status" value="1"/>
</dbReference>
<dbReference type="InterPro" id="IPR024607">
    <property type="entry name" value="Sulfatase_CS"/>
</dbReference>
<dbReference type="PANTHER" id="PTHR45953:SF1">
    <property type="entry name" value="IDURONATE 2-SULFATASE"/>
    <property type="match status" value="1"/>
</dbReference>
<evidence type="ECO:0000256" key="8">
    <source>
        <dbReference type="SAM" id="SignalP"/>
    </source>
</evidence>
<evidence type="ECO:0000256" key="1">
    <source>
        <dbReference type="ARBA" id="ARBA00001913"/>
    </source>
</evidence>
<dbReference type="RefSeq" id="WP_136079173.1">
    <property type="nucleotide sequence ID" value="NZ_CAAHFG010000001.1"/>
</dbReference>
<feature type="chain" id="PRO_5028955544" evidence="8">
    <location>
        <begin position="29"/>
        <end position="716"/>
    </location>
</feature>
<dbReference type="Pfam" id="PF00884">
    <property type="entry name" value="Sulfatase"/>
    <property type="match status" value="1"/>
</dbReference>
<keyword evidence="6" id="KW-0106">Calcium</keyword>
<gene>
    <name evidence="10" type="primary">betC_48</name>
    <name evidence="10" type="ORF">PDESU_02177</name>
</gene>